<dbReference type="InterPro" id="IPR032315">
    <property type="entry name" value="DUF4846"/>
</dbReference>
<evidence type="ECO:0000313" key="2">
    <source>
        <dbReference type="Proteomes" id="UP000298381"/>
    </source>
</evidence>
<keyword evidence="2" id="KW-1185">Reference proteome</keyword>
<evidence type="ECO:0000313" key="1">
    <source>
        <dbReference type="EMBL" id="TFZ41519.1"/>
    </source>
</evidence>
<name>A0A4Z0D9E4_9FIRM</name>
<sequence>MFVLTSCDSVDNNVKIKETENKIIIDEKAVELVNKEANIILERYNTPEGFQRIDVEDGSFGEFLRKQKLKPYGEKVLYYDGREKPFGNVYDSVLDVEIGDRDLHQCADAIMLLRAEYFYSTGQYEKIKFNFVSGFEAKYSEWMNGARIKIDGENVSYYNATEPSNTYEDFRKFMDIVFAYSSTLSLEKELESIDIDEMSIGDVFIEGGSPGHAIIIVDVAENEKGEKIFLLAQSYMPAQQTQILLNPNDDKINPWYSLKGYDKLVTPQWTFELDQLKRFN</sequence>
<evidence type="ECO:0008006" key="3">
    <source>
        <dbReference type="Google" id="ProtNLM"/>
    </source>
</evidence>
<dbReference type="OrthoDB" id="5511471at2"/>
<reference evidence="1 2" key="1">
    <citation type="submission" date="2019-03" db="EMBL/GenBank/DDBJ databases">
        <title>Draft genome sequence data and analysis of a Fermenting Bacterium, Soehngenia longevitae strain 1933PT, isolated from petroleum reservoir in Azerbaijan.</title>
        <authorList>
            <person name="Grouzdev D.S."/>
            <person name="Bidzhieva S.K."/>
            <person name="Sokolova D.S."/>
            <person name="Tourova T.P."/>
            <person name="Poltaraus A.B."/>
            <person name="Nazina T.N."/>
        </authorList>
    </citation>
    <scope>NUCLEOTIDE SEQUENCE [LARGE SCALE GENOMIC DNA]</scope>
    <source>
        <strain evidence="1 2">1933P</strain>
    </source>
</reference>
<organism evidence="1 2">
    <name type="scientific">Soehngenia longivitae</name>
    <dbReference type="NCBI Taxonomy" id="2562294"/>
    <lineage>
        <taxon>Bacteria</taxon>
        <taxon>Bacillati</taxon>
        <taxon>Bacillota</taxon>
        <taxon>Tissierellia</taxon>
        <taxon>Tissierellales</taxon>
        <taxon>Tissierellaceae</taxon>
        <taxon>Soehngenia</taxon>
    </lineage>
</organism>
<dbReference type="Pfam" id="PF16138">
    <property type="entry name" value="DUF4846"/>
    <property type="match status" value="1"/>
</dbReference>
<dbReference type="Proteomes" id="UP000298381">
    <property type="component" value="Unassembled WGS sequence"/>
</dbReference>
<accession>A0A4Z0D9E4</accession>
<dbReference type="EMBL" id="SRIB01000002">
    <property type="protein sequence ID" value="TFZ41519.1"/>
    <property type="molecule type" value="Genomic_DNA"/>
</dbReference>
<comment type="caution">
    <text evidence="1">The sequence shown here is derived from an EMBL/GenBank/DDBJ whole genome shotgun (WGS) entry which is preliminary data.</text>
</comment>
<dbReference type="AlphaFoldDB" id="A0A4Z0D9E4"/>
<proteinExistence type="predicted"/>
<gene>
    <name evidence="1" type="ORF">E4100_01580</name>
</gene>
<protein>
    <recommendedName>
        <fullName evidence="3">DUF4846 domain-containing protein</fullName>
    </recommendedName>
</protein>